<evidence type="ECO:0000256" key="1">
    <source>
        <dbReference type="SAM" id="MobiDB-lite"/>
    </source>
</evidence>
<protein>
    <recommendedName>
        <fullName evidence="4">Helix-turn-helix domain-containing protein</fullName>
    </recommendedName>
</protein>
<sequence>MIVKAENKSNFTILSNAVLLDETISDKARGVLVRLLCRPENWNLNIKHLVRTGKTGNAAIRSAVKELEEAGYIRKEVTRDKNGRIIGIEYTVCESKGQTSREEVSLKSEQVHEETTHLDPDPEPGGQEAQPQEVQVQEPHIKDTGITENRMTETVIKETAPIINTDIKQILKVTTTTRAREAKQVINEQLLPMSSSSTTNEIINLIPEQHQTPVVLSLVNKAVMDYPEHEVKEAVAYAGANVRGGSMQFKAYLDKTLKNKWGEGFLDAMDNNSNPFGQNLFGSGQFSSASVTGSQRMDRNLAACLEFAALSKRGRATA</sequence>
<feature type="region of interest" description="Disordered" evidence="1">
    <location>
        <begin position="99"/>
        <end position="138"/>
    </location>
</feature>
<evidence type="ECO:0000313" key="3">
    <source>
        <dbReference type="Proteomes" id="UP000553343"/>
    </source>
</evidence>
<evidence type="ECO:0000313" key="2">
    <source>
        <dbReference type="EMBL" id="NWH06851.1"/>
    </source>
</evidence>
<comment type="caution">
    <text evidence="2">The sequence shown here is derived from an EMBL/GenBank/DDBJ whole genome shotgun (WGS) entry which is preliminary data.</text>
</comment>
<dbReference type="Proteomes" id="UP000553343">
    <property type="component" value="Unassembled WGS sequence"/>
</dbReference>
<evidence type="ECO:0008006" key="4">
    <source>
        <dbReference type="Google" id="ProtNLM"/>
    </source>
</evidence>
<gene>
    <name evidence="2" type="ORF">HXW94_18025</name>
</gene>
<proteinExistence type="predicted"/>
<accession>A0A850T6Y1</accession>
<organism evidence="2 3">
    <name type="scientific">Desulfobacter latus</name>
    <dbReference type="NCBI Taxonomy" id="2292"/>
    <lineage>
        <taxon>Bacteria</taxon>
        <taxon>Pseudomonadati</taxon>
        <taxon>Thermodesulfobacteriota</taxon>
        <taxon>Desulfobacteria</taxon>
        <taxon>Desulfobacterales</taxon>
        <taxon>Desulfobacteraceae</taxon>
        <taxon>Desulfobacter</taxon>
    </lineage>
</organism>
<keyword evidence="3" id="KW-1185">Reference proteome</keyword>
<feature type="compositionally biased region" description="Low complexity" evidence="1">
    <location>
        <begin position="124"/>
        <end position="138"/>
    </location>
</feature>
<feature type="compositionally biased region" description="Basic and acidic residues" evidence="1">
    <location>
        <begin position="99"/>
        <end position="120"/>
    </location>
</feature>
<name>A0A850T6Y1_9BACT</name>
<dbReference type="RefSeq" id="WP_178368299.1">
    <property type="nucleotide sequence ID" value="NZ_JACADJ010000126.1"/>
</dbReference>
<dbReference type="AlphaFoldDB" id="A0A850T6Y1"/>
<reference evidence="2 3" key="1">
    <citation type="submission" date="2020-06" db="EMBL/GenBank/DDBJ databases">
        <title>High-quality draft genome of sulfate reducer Desulfobacter latus type strain AcrS2 isolated from marine sediment.</title>
        <authorList>
            <person name="Hoppe M."/>
            <person name="Larsen C.K."/>
            <person name="Marshall I.P.G."/>
            <person name="Schramm A."/>
            <person name="Marietou A.G."/>
        </authorList>
    </citation>
    <scope>NUCLEOTIDE SEQUENCE [LARGE SCALE GENOMIC DNA]</scope>
    <source>
        <strain evidence="2 3">AcRS2</strain>
    </source>
</reference>
<dbReference type="EMBL" id="JACADJ010000126">
    <property type="protein sequence ID" value="NWH06851.1"/>
    <property type="molecule type" value="Genomic_DNA"/>
</dbReference>